<dbReference type="InterPro" id="IPR035895">
    <property type="entry name" value="HPr-like_sf"/>
</dbReference>
<dbReference type="SUPFAM" id="SSF55594">
    <property type="entry name" value="HPr-like"/>
    <property type="match status" value="1"/>
</dbReference>
<dbReference type="EMBL" id="JAOQJZ010000010">
    <property type="protein sequence ID" value="MCU6706308.1"/>
    <property type="molecule type" value="Genomic_DNA"/>
</dbReference>
<evidence type="ECO:0000313" key="1">
    <source>
        <dbReference type="EMBL" id="MCU6706308.1"/>
    </source>
</evidence>
<sequence length="89" mass="10023">MRKEDMPKGIITNMIKAYIRINDLNDIKTLHEAALSCKYDLVVQSGTKILNPKSLMGIFGLGTKKTVSLVAKYDDKRDFLEKFGDLIST</sequence>
<comment type="caution">
    <text evidence="1">The sequence shown here is derived from an EMBL/GenBank/DDBJ whole genome shotgun (WGS) entry which is preliminary data.</text>
</comment>
<dbReference type="Gene3D" id="3.30.1340.10">
    <property type="entry name" value="HPr-like"/>
    <property type="match status" value="1"/>
</dbReference>
<dbReference type="AlphaFoldDB" id="A0AAE3ILW1"/>
<proteinExistence type="predicted"/>
<dbReference type="RefSeq" id="WP_046440140.1">
    <property type="nucleotide sequence ID" value="NZ_JAOQJZ010000010.1"/>
</dbReference>
<name>A0AAE3ILW1_9FIRM</name>
<reference evidence="1 2" key="1">
    <citation type="journal article" date="2021" name="ISME Commun">
        <title>Automated analysis of genomic sequences facilitates high-throughput and comprehensive description of bacteria.</title>
        <authorList>
            <person name="Hitch T.C.A."/>
        </authorList>
    </citation>
    <scope>NUCLEOTIDE SEQUENCE [LARGE SCALE GENOMIC DNA]</scope>
    <source>
        <strain evidence="1 2">Sanger_31</strain>
    </source>
</reference>
<protein>
    <submittedName>
        <fullName evidence="1">HPr family phosphocarrier protein</fullName>
    </submittedName>
</protein>
<gene>
    <name evidence="1" type="ORF">OCV57_10295</name>
</gene>
<evidence type="ECO:0000313" key="2">
    <source>
        <dbReference type="Proteomes" id="UP001208131"/>
    </source>
</evidence>
<accession>A0AAE3ILW1</accession>
<organism evidence="1 2">
    <name type="scientific">Hominimerdicola aceti</name>
    <dbReference type="NCBI Taxonomy" id="2981726"/>
    <lineage>
        <taxon>Bacteria</taxon>
        <taxon>Bacillati</taxon>
        <taxon>Bacillota</taxon>
        <taxon>Clostridia</taxon>
        <taxon>Eubacteriales</taxon>
        <taxon>Oscillospiraceae</taxon>
        <taxon>Hominimerdicola</taxon>
    </lineage>
</organism>
<dbReference type="Proteomes" id="UP001208131">
    <property type="component" value="Unassembled WGS sequence"/>
</dbReference>
<keyword evidence="2" id="KW-1185">Reference proteome</keyword>